<reference evidence="3" key="1">
    <citation type="submission" date="2017-09" db="EMBL/GenBank/DDBJ databases">
        <authorList>
            <person name="Regsiter A."/>
            <person name="William W."/>
        </authorList>
    </citation>
    <scope>NUCLEOTIDE SEQUENCE [LARGE SCALE GENOMIC DNA]</scope>
    <source>
        <strain evidence="3">500-1</strain>
    </source>
</reference>
<dbReference type="GO" id="GO:0003700">
    <property type="term" value="F:DNA-binding transcription factor activity"/>
    <property type="evidence" value="ECO:0007669"/>
    <property type="project" value="TreeGrafter"/>
</dbReference>
<proteinExistence type="predicted"/>
<dbReference type="EMBL" id="LT907975">
    <property type="protein sequence ID" value="SOB59629.1"/>
    <property type="molecule type" value="Genomic_DNA"/>
</dbReference>
<dbReference type="AlphaFoldDB" id="A0A2C8FBT1"/>
<dbReference type="InterPro" id="IPR028082">
    <property type="entry name" value="Peripla_BP_I"/>
</dbReference>
<evidence type="ECO:0000313" key="2">
    <source>
        <dbReference type="EMBL" id="SOB59629.1"/>
    </source>
</evidence>
<keyword evidence="3" id="KW-1185">Reference proteome</keyword>
<dbReference type="PANTHER" id="PTHR30146:SF145">
    <property type="entry name" value="RIBOSE OPERON REPRESSOR"/>
    <property type="match status" value="1"/>
</dbReference>
<sequence>MGTCRSAAAFDSPYLRIDDFLQIHSEQRELMDSFAQQVRKPARRYESEEKTPVTVAIIYPSLQVSDYWRRSLSSFKARMDEMRIGYNLDQYYSTPGRKGELEQHLQEALSKDPDYLVFTLDIYDHKELIEPLLKLERPKIILQNITTPLKEWEGNQPFLYVGFDHGLGARLLADYYIKATHGRGGYGVLYYTLGYVSTMRGETFIRYMRENSDLKLTRSAYTSGRAENAATEALSMLADPKLSFIYACSTDVALGAILALKQSQREDVLINGWGGGSAELDALMKGDLDVTVMRMNDDNGVAMAEAILMDKQGKSDLVPTIYYGDMVLVDSKTSAEDLDKLKQRAFRYSGQ</sequence>
<accession>A0A2C8FBT1</accession>
<feature type="domain" description="Periplasmic binding protein" evidence="1">
    <location>
        <begin position="56"/>
        <end position="309"/>
    </location>
</feature>
<name>A0A2C8FBT1_9BACT</name>
<organism evidence="2 3">
    <name type="scientific">Pseudodesulfovibrio profundus</name>
    <dbReference type="NCBI Taxonomy" id="57320"/>
    <lineage>
        <taxon>Bacteria</taxon>
        <taxon>Pseudomonadati</taxon>
        <taxon>Thermodesulfobacteriota</taxon>
        <taxon>Desulfovibrionia</taxon>
        <taxon>Desulfovibrionales</taxon>
        <taxon>Desulfovibrionaceae</taxon>
    </lineage>
</organism>
<dbReference type="InterPro" id="IPR025997">
    <property type="entry name" value="SBP_2_dom"/>
</dbReference>
<dbReference type="SUPFAM" id="SSF53822">
    <property type="entry name" value="Periplasmic binding protein-like I"/>
    <property type="match status" value="1"/>
</dbReference>
<evidence type="ECO:0000259" key="1">
    <source>
        <dbReference type="Pfam" id="PF13407"/>
    </source>
</evidence>
<dbReference type="Proteomes" id="UP000219215">
    <property type="component" value="Chromosome DPRO"/>
</dbReference>
<dbReference type="Pfam" id="PF13407">
    <property type="entry name" value="Peripla_BP_4"/>
    <property type="match status" value="1"/>
</dbReference>
<dbReference type="GO" id="GO:0000976">
    <property type="term" value="F:transcription cis-regulatory region binding"/>
    <property type="evidence" value="ECO:0007669"/>
    <property type="project" value="TreeGrafter"/>
</dbReference>
<gene>
    <name evidence="2" type="primary">luxP</name>
    <name evidence="2" type="ORF">DPRO_2720</name>
</gene>
<dbReference type="PANTHER" id="PTHR30146">
    <property type="entry name" value="LACI-RELATED TRANSCRIPTIONAL REPRESSOR"/>
    <property type="match status" value="1"/>
</dbReference>
<protein>
    <submittedName>
        <fullName evidence="2">Autoinducer 2-binding periplasmic protein LuxP</fullName>
    </submittedName>
</protein>
<dbReference type="KEGG" id="pprf:DPRO_2720"/>
<dbReference type="Gene3D" id="3.40.50.2300">
    <property type="match status" value="2"/>
</dbReference>
<evidence type="ECO:0000313" key="3">
    <source>
        <dbReference type="Proteomes" id="UP000219215"/>
    </source>
</evidence>